<dbReference type="AlphaFoldDB" id="A0A1G5SGP4"/>
<dbReference type="PANTHER" id="PTHR13420:SF7">
    <property type="entry name" value="UPF0235 PROTEIN C15ORF40"/>
    <property type="match status" value="1"/>
</dbReference>
<keyword evidence="4" id="KW-1185">Reference proteome</keyword>
<dbReference type="HAMAP" id="MF_00634">
    <property type="entry name" value="UPF0235"/>
    <property type="match status" value="1"/>
</dbReference>
<name>A0A1G5SGP4_9PROT</name>
<protein>
    <recommendedName>
        <fullName evidence="2">UPF0235 protein NSMM_490056</fullName>
    </recommendedName>
</protein>
<dbReference type="GO" id="GO:0005737">
    <property type="term" value="C:cytoplasm"/>
    <property type="evidence" value="ECO:0007669"/>
    <property type="project" value="TreeGrafter"/>
</dbReference>
<dbReference type="InterPro" id="IPR003746">
    <property type="entry name" value="DUF167"/>
</dbReference>
<organism evidence="3 4">
    <name type="scientific">Nitrosomonas mobilis</name>
    <dbReference type="NCBI Taxonomy" id="51642"/>
    <lineage>
        <taxon>Bacteria</taxon>
        <taxon>Pseudomonadati</taxon>
        <taxon>Pseudomonadota</taxon>
        <taxon>Betaproteobacteria</taxon>
        <taxon>Nitrosomonadales</taxon>
        <taxon>Nitrosomonadaceae</taxon>
        <taxon>Nitrosomonas</taxon>
    </lineage>
</organism>
<dbReference type="NCBIfam" id="TIGR00251">
    <property type="entry name" value="DUF167 family protein"/>
    <property type="match status" value="1"/>
</dbReference>
<proteinExistence type="inferred from homology"/>
<evidence type="ECO:0000313" key="4">
    <source>
        <dbReference type="Proteomes" id="UP000198729"/>
    </source>
</evidence>
<dbReference type="OrthoDB" id="9800587at2"/>
<dbReference type="PANTHER" id="PTHR13420">
    <property type="entry name" value="UPF0235 PROTEIN C15ORF40"/>
    <property type="match status" value="1"/>
</dbReference>
<accession>A0A1G5SGP4</accession>
<evidence type="ECO:0000256" key="2">
    <source>
        <dbReference type="HAMAP-Rule" id="MF_00634"/>
    </source>
</evidence>
<dbReference type="RefSeq" id="WP_090287040.1">
    <property type="nucleotide sequence ID" value="NZ_FMWO01000057.1"/>
</dbReference>
<dbReference type="Proteomes" id="UP000198729">
    <property type="component" value="Unassembled WGS sequence"/>
</dbReference>
<dbReference type="Gene3D" id="3.30.1200.10">
    <property type="entry name" value="YggU-like"/>
    <property type="match status" value="1"/>
</dbReference>
<comment type="similarity">
    <text evidence="1 2">Belongs to the UPF0235 family.</text>
</comment>
<evidence type="ECO:0000256" key="1">
    <source>
        <dbReference type="ARBA" id="ARBA00010364"/>
    </source>
</evidence>
<dbReference type="Pfam" id="PF02594">
    <property type="entry name" value="DUF167"/>
    <property type="match status" value="1"/>
</dbReference>
<dbReference type="InterPro" id="IPR036591">
    <property type="entry name" value="YggU-like_sf"/>
</dbReference>
<evidence type="ECO:0000313" key="3">
    <source>
        <dbReference type="EMBL" id="SCZ86167.1"/>
    </source>
</evidence>
<reference evidence="3 4" key="1">
    <citation type="submission" date="2016-10" db="EMBL/GenBank/DDBJ databases">
        <authorList>
            <person name="de Groot N.N."/>
        </authorList>
    </citation>
    <scope>NUCLEOTIDE SEQUENCE [LARGE SCALE GENOMIC DNA]</scope>
    <source>
        <strain evidence="3">1</strain>
    </source>
</reference>
<sequence>MLYGVKKNTRFYVQPDAGQTEAIGVHGEELKIKLAAPPVDGKANRALAEFSAKRFNVPLKRVTLKRGAQSRHKVVEIYQSVNDPEVLFNEIRAE</sequence>
<dbReference type="STRING" id="51642.NSMM_490056"/>
<dbReference type="SUPFAM" id="SSF69786">
    <property type="entry name" value="YggU-like"/>
    <property type="match status" value="1"/>
</dbReference>
<gene>
    <name evidence="3" type="ORF">NSMM_490056</name>
</gene>
<dbReference type="EMBL" id="FMWO01000057">
    <property type="protein sequence ID" value="SCZ86167.1"/>
    <property type="molecule type" value="Genomic_DNA"/>
</dbReference>
<dbReference type="SMART" id="SM01152">
    <property type="entry name" value="DUF167"/>
    <property type="match status" value="1"/>
</dbReference>